<sequence length="70" mass="7698">METLITVVVILALIGVGALLIHRTNVQNGNRMSAESHDDSPAGGRPHHRAWGRRRQSRGQGITPPQDRHT</sequence>
<dbReference type="Proteomes" id="UP000053413">
    <property type="component" value="Unassembled WGS sequence"/>
</dbReference>
<protein>
    <submittedName>
        <fullName evidence="2">Uncharacterized protein</fullName>
    </submittedName>
</protein>
<comment type="caution">
    <text evidence="2">The sequence shown here is derived from an EMBL/GenBank/DDBJ whole genome shotgun (WGS) entry which is preliminary data.</text>
</comment>
<evidence type="ECO:0000313" key="3">
    <source>
        <dbReference type="Proteomes" id="UP000053413"/>
    </source>
</evidence>
<evidence type="ECO:0000256" key="1">
    <source>
        <dbReference type="SAM" id="MobiDB-lite"/>
    </source>
</evidence>
<feature type="compositionally biased region" description="Basic residues" evidence="1">
    <location>
        <begin position="45"/>
        <end position="57"/>
    </location>
</feature>
<dbReference type="OrthoDB" id="4330619at2"/>
<dbReference type="RefSeq" id="WP_059147769.1">
    <property type="nucleotide sequence ID" value="NZ_LLZJ01000392.1"/>
</dbReference>
<accession>A0A0X3VPK6</accession>
<evidence type="ECO:0000313" key="2">
    <source>
        <dbReference type="EMBL" id="KUL46669.1"/>
    </source>
</evidence>
<dbReference type="AlphaFoldDB" id="A0A0X3VPK6"/>
<dbReference type="EMBL" id="LLZJ01000392">
    <property type="protein sequence ID" value="KUL46669.1"/>
    <property type="molecule type" value="Genomic_DNA"/>
</dbReference>
<organism evidence="2 3">
    <name type="scientific">Streptomyces violaceusniger</name>
    <dbReference type="NCBI Taxonomy" id="68280"/>
    <lineage>
        <taxon>Bacteria</taxon>
        <taxon>Bacillati</taxon>
        <taxon>Actinomycetota</taxon>
        <taxon>Actinomycetes</taxon>
        <taxon>Kitasatosporales</taxon>
        <taxon>Streptomycetaceae</taxon>
        <taxon>Streptomyces</taxon>
        <taxon>Streptomyces violaceusniger group</taxon>
    </lineage>
</organism>
<gene>
    <name evidence="2" type="ORF">ADL28_34800</name>
</gene>
<feature type="region of interest" description="Disordered" evidence="1">
    <location>
        <begin position="27"/>
        <end position="70"/>
    </location>
</feature>
<reference evidence="3" key="1">
    <citation type="submission" date="2015-10" db="EMBL/GenBank/DDBJ databases">
        <authorList>
            <person name="Ju K.-S."/>
            <person name="Doroghazi J.R."/>
            <person name="Metcalf W.W."/>
        </authorList>
    </citation>
    <scope>NUCLEOTIDE SEQUENCE [LARGE SCALE GENOMIC DNA]</scope>
    <source>
        <strain evidence="3">NRRL F-8817</strain>
    </source>
</reference>
<name>A0A0X3VPK6_STRVO</name>
<proteinExistence type="predicted"/>